<feature type="transmembrane region" description="Helical" evidence="1">
    <location>
        <begin position="49"/>
        <end position="75"/>
    </location>
</feature>
<evidence type="ECO:0000256" key="1">
    <source>
        <dbReference type="SAM" id="Phobius"/>
    </source>
</evidence>
<gene>
    <name evidence="2" type="primary">ND6</name>
</gene>
<dbReference type="EMBL" id="MN528027">
    <property type="protein sequence ID" value="QID02660.1"/>
    <property type="molecule type" value="Genomic_DNA"/>
</dbReference>
<organism evidence="2">
    <name type="scientific">Scrobicularia plana</name>
    <dbReference type="NCBI Taxonomy" id="665965"/>
    <lineage>
        <taxon>Eukaryota</taxon>
        <taxon>Metazoa</taxon>
        <taxon>Spiralia</taxon>
        <taxon>Lophotrochozoa</taxon>
        <taxon>Mollusca</taxon>
        <taxon>Bivalvia</taxon>
        <taxon>Autobranchia</taxon>
        <taxon>Heteroconchia</taxon>
        <taxon>Euheterodonta</taxon>
        <taxon>Imparidentia</taxon>
        <taxon>Neoheterodontei</taxon>
        <taxon>Cardiida</taxon>
        <taxon>Tellinoidea</taxon>
        <taxon>Scrobiculariidae</taxon>
        <taxon>Scrobicularia</taxon>
    </lineage>
</organism>
<keyword evidence="1" id="KW-0472">Membrane</keyword>
<feature type="transmembrane region" description="Helical" evidence="1">
    <location>
        <begin position="20"/>
        <end position="42"/>
    </location>
</feature>
<geneLocation type="mitochondrion" evidence="2"/>
<protein>
    <submittedName>
        <fullName evidence="2">NADH dehydrogenase subunit 6</fullName>
    </submittedName>
</protein>
<evidence type="ECO:0000313" key="2">
    <source>
        <dbReference type="EMBL" id="QID02660.1"/>
    </source>
</evidence>
<keyword evidence="1" id="KW-1133">Transmembrane helix</keyword>
<name>A0A6H2U288_9BIVA</name>
<feature type="transmembrane region" description="Helical" evidence="1">
    <location>
        <begin position="87"/>
        <end position="108"/>
    </location>
</feature>
<dbReference type="AlphaFoldDB" id="A0A6H2U288"/>
<sequence length="169" mass="17878">MFGLGLWVVSGVMSGIKSSGHPVLACGYVLVSYFISCCALWLECGLISGCLLFLAGAGGVLVTFLFVVALCPSSVLKVGTESLSGMGWFTGFLIVGFLLEFFGVKSWVGPWPPMSDVSLGMSWAGILIFFGVLLLVVVVAVVNMCRFSYGCVSSVKVVGSKKSARRPLR</sequence>
<keyword evidence="2" id="KW-0496">Mitochondrion</keyword>
<keyword evidence="1" id="KW-0812">Transmembrane</keyword>
<accession>A0A6H2U288</accession>
<reference evidence="2" key="1">
    <citation type="submission" date="2019-09" db="EMBL/GenBank/DDBJ databases">
        <title>Unorthodox features in two venerid bivalves with doubly uniparental inheritance of mitochondria.</title>
        <authorList>
            <person name="Capt C."/>
            <person name="Bouvet K."/>
            <person name="Guerra D."/>
            <person name="Robicheau B.M."/>
            <person name="Stewart D.T."/>
            <person name="Pante E."/>
            <person name="Breton S."/>
        </authorList>
    </citation>
    <scope>NUCLEOTIDE SEQUENCE</scope>
</reference>
<feature type="transmembrane region" description="Helical" evidence="1">
    <location>
        <begin position="120"/>
        <end position="142"/>
    </location>
</feature>
<proteinExistence type="predicted"/>